<evidence type="ECO:0000313" key="3">
    <source>
        <dbReference type="Proteomes" id="UP001356095"/>
    </source>
</evidence>
<organism evidence="2 3">
    <name type="scientific">Nocardiopsis codii</name>
    <dbReference type="NCBI Taxonomy" id="3065942"/>
    <lineage>
        <taxon>Bacteria</taxon>
        <taxon>Bacillati</taxon>
        <taxon>Actinomycetota</taxon>
        <taxon>Actinomycetes</taxon>
        <taxon>Streptosporangiales</taxon>
        <taxon>Nocardiopsidaceae</taxon>
        <taxon>Nocardiopsis</taxon>
    </lineage>
</organism>
<dbReference type="Pfam" id="PF01381">
    <property type="entry name" value="HTH_3"/>
    <property type="match status" value="1"/>
</dbReference>
<dbReference type="InterPro" id="IPR043917">
    <property type="entry name" value="DUF5753"/>
</dbReference>
<accession>A0ABU7KHM0</accession>
<feature type="domain" description="HTH cro/C1-type" evidence="1">
    <location>
        <begin position="19"/>
        <end position="75"/>
    </location>
</feature>
<dbReference type="SUPFAM" id="SSF47413">
    <property type="entry name" value="lambda repressor-like DNA-binding domains"/>
    <property type="match status" value="1"/>
</dbReference>
<dbReference type="InterPro" id="IPR010982">
    <property type="entry name" value="Lambda_DNA-bd_dom_sf"/>
</dbReference>
<comment type="caution">
    <text evidence="2">The sequence shown here is derived from an EMBL/GenBank/DDBJ whole genome shotgun (WGS) entry which is preliminary data.</text>
</comment>
<dbReference type="Proteomes" id="UP001356095">
    <property type="component" value="Unassembled WGS sequence"/>
</dbReference>
<evidence type="ECO:0000313" key="2">
    <source>
        <dbReference type="EMBL" id="MEE2041097.1"/>
    </source>
</evidence>
<gene>
    <name evidence="2" type="ORF">Q8791_28125</name>
</gene>
<dbReference type="CDD" id="cd00093">
    <property type="entry name" value="HTH_XRE"/>
    <property type="match status" value="1"/>
</dbReference>
<dbReference type="RefSeq" id="WP_330094892.1">
    <property type="nucleotide sequence ID" value="NZ_JAUZMY010000041.1"/>
</dbReference>
<dbReference type="InterPro" id="IPR001387">
    <property type="entry name" value="Cro/C1-type_HTH"/>
</dbReference>
<proteinExistence type="predicted"/>
<dbReference type="PROSITE" id="PS50943">
    <property type="entry name" value="HTH_CROC1"/>
    <property type="match status" value="1"/>
</dbReference>
<dbReference type="Gene3D" id="1.10.260.40">
    <property type="entry name" value="lambda repressor-like DNA-binding domains"/>
    <property type="match status" value="1"/>
</dbReference>
<reference evidence="2 3" key="1">
    <citation type="submission" date="2023-08" db="EMBL/GenBank/DDBJ databases">
        <authorList>
            <person name="Girao M."/>
            <person name="Carvalho M.F."/>
        </authorList>
    </citation>
    <scope>NUCLEOTIDE SEQUENCE [LARGE SCALE GENOMIC DNA]</scope>
    <source>
        <strain evidence="2 3">CT-R113</strain>
    </source>
</reference>
<dbReference type="Pfam" id="PF19054">
    <property type="entry name" value="DUF5753"/>
    <property type="match status" value="1"/>
</dbReference>
<keyword evidence="3" id="KW-1185">Reference proteome</keyword>
<protein>
    <submittedName>
        <fullName evidence="2">Helix-turn-helix transcriptional regulator</fullName>
    </submittedName>
</protein>
<evidence type="ECO:0000259" key="1">
    <source>
        <dbReference type="PROSITE" id="PS50943"/>
    </source>
</evidence>
<name>A0ABU7KHM0_9ACTN</name>
<sequence>MHFGASIFSMGANIFGTSLRKARELNGYTQRQLAQRLGPGVAASTLSRWESGKARPRQDRVRELSELLGGNGVLLREWRLEMSGSEIPSFMRSLGDLENEAVSIDTVTVSVVPGLVQCHSYAREVFRAGRPTAPEEEIERLSELRVRRYEALVGRNNPLITAVFPQFALEWMPEAVRKEQAESLLHMVARGRTAVQVFPNGSLYLASVAPVQVYRLRDGSSIASSDHGGGNFVHQAPSEMATLERKVRDALSMALPVNHTVEFLREML</sequence>
<dbReference type="EMBL" id="JAUZMY010000041">
    <property type="protein sequence ID" value="MEE2041097.1"/>
    <property type="molecule type" value="Genomic_DNA"/>
</dbReference>
<dbReference type="SMART" id="SM00530">
    <property type="entry name" value="HTH_XRE"/>
    <property type="match status" value="1"/>
</dbReference>